<evidence type="ECO:0000313" key="2">
    <source>
        <dbReference type="EMBL" id="GGF11966.1"/>
    </source>
</evidence>
<dbReference type="RefSeq" id="WP_189044645.1">
    <property type="nucleotide sequence ID" value="NZ_BMJQ01000004.1"/>
</dbReference>
<gene>
    <name evidence="2" type="ORF">GCM10011611_17030</name>
</gene>
<protein>
    <submittedName>
        <fullName evidence="2">3-beta hydroxysteroid dehydrogenase</fullName>
    </submittedName>
</protein>
<dbReference type="GO" id="GO:0005737">
    <property type="term" value="C:cytoplasm"/>
    <property type="evidence" value="ECO:0007669"/>
    <property type="project" value="TreeGrafter"/>
</dbReference>
<dbReference type="SUPFAM" id="SSF51735">
    <property type="entry name" value="NAD(P)-binding Rossmann-fold domains"/>
    <property type="match status" value="1"/>
</dbReference>
<organism evidence="2 3">
    <name type="scientific">Aliidongia dinghuensis</name>
    <dbReference type="NCBI Taxonomy" id="1867774"/>
    <lineage>
        <taxon>Bacteria</taxon>
        <taxon>Pseudomonadati</taxon>
        <taxon>Pseudomonadota</taxon>
        <taxon>Alphaproteobacteria</taxon>
        <taxon>Rhodospirillales</taxon>
        <taxon>Dongiaceae</taxon>
        <taxon>Aliidongia</taxon>
    </lineage>
</organism>
<keyword evidence="3" id="KW-1185">Reference proteome</keyword>
<evidence type="ECO:0000259" key="1">
    <source>
        <dbReference type="Pfam" id="PF01370"/>
    </source>
</evidence>
<comment type="caution">
    <text evidence="2">The sequence shown here is derived from an EMBL/GenBank/DDBJ whole genome shotgun (WGS) entry which is preliminary data.</text>
</comment>
<reference evidence="2" key="2">
    <citation type="submission" date="2020-09" db="EMBL/GenBank/DDBJ databases">
        <authorList>
            <person name="Sun Q."/>
            <person name="Zhou Y."/>
        </authorList>
    </citation>
    <scope>NUCLEOTIDE SEQUENCE</scope>
    <source>
        <strain evidence="2">CGMCC 1.15725</strain>
    </source>
</reference>
<dbReference type="GO" id="GO:0004029">
    <property type="term" value="F:aldehyde dehydrogenase (NAD+) activity"/>
    <property type="evidence" value="ECO:0007669"/>
    <property type="project" value="TreeGrafter"/>
</dbReference>
<dbReference type="InterPro" id="IPR001509">
    <property type="entry name" value="Epimerase_deHydtase"/>
</dbReference>
<dbReference type="CDD" id="cd05262">
    <property type="entry name" value="SDR_a7"/>
    <property type="match status" value="1"/>
</dbReference>
<dbReference type="AlphaFoldDB" id="A0A8J2YRF2"/>
<dbReference type="EMBL" id="BMJQ01000004">
    <property type="protein sequence ID" value="GGF11966.1"/>
    <property type="molecule type" value="Genomic_DNA"/>
</dbReference>
<dbReference type="Gene3D" id="3.40.50.720">
    <property type="entry name" value="NAD(P)-binding Rossmann-like Domain"/>
    <property type="match status" value="1"/>
</dbReference>
<sequence>MHVFVTGATGWIGSAVVEELLSAGHNVSGLTTSAAGAQKLQKMGAKAYVGKLGQHDLLRKSAAESDGVIHTAFIHGLSSMSLGMRVRLFAGALNGGIVSSFMRILAETESGAIGALGSGLENSGRPLVVASGILYLPQGKVATEKDSHVSNVPNRSFSERAAFNFIQRGVRASAVRLAPTVHGDGDHGFIPHIVQAARKNGVSPYIGDGANRWTAVHRLDAAKLFRLALEKGEAGAKYHGVGEAGIPFQDIASLIATRLNVPAVSIPTSKAAKHFGMLGGFIGLDNPASNEWTRQTLGWNPEQRGLFADMDAHYFNSAAK</sequence>
<dbReference type="Proteomes" id="UP000646365">
    <property type="component" value="Unassembled WGS sequence"/>
</dbReference>
<dbReference type="InterPro" id="IPR051783">
    <property type="entry name" value="NAD(P)-dependent_oxidoreduct"/>
</dbReference>
<dbReference type="InterPro" id="IPR036291">
    <property type="entry name" value="NAD(P)-bd_dom_sf"/>
</dbReference>
<reference evidence="2" key="1">
    <citation type="journal article" date="2014" name="Int. J. Syst. Evol. Microbiol.">
        <title>Complete genome sequence of Corynebacterium casei LMG S-19264T (=DSM 44701T), isolated from a smear-ripened cheese.</title>
        <authorList>
            <consortium name="US DOE Joint Genome Institute (JGI-PGF)"/>
            <person name="Walter F."/>
            <person name="Albersmeier A."/>
            <person name="Kalinowski J."/>
            <person name="Ruckert C."/>
        </authorList>
    </citation>
    <scope>NUCLEOTIDE SEQUENCE</scope>
    <source>
        <strain evidence="2">CGMCC 1.15725</strain>
    </source>
</reference>
<dbReference type="PANTHER" id="PTHR48079:SF9">
    <property type="entry name" value="PUTATIVE-RELATED"/>
    <property type="match status" value="1"/>
</dbReference>
<dbReference type="Pfam" id="PF01370">
    <property type="entry name" value="Epimerase"/>
    <property type="match status" value="1"/>
</dbReference>
<evidence type="ECO:0000313" key="3">
    <source>
        <dbReference type="Proteomes" id="UP000646365"/>
    </source>
</evidence>
<dbReference type="PANTHER" id="PTHR48079">
    <property type="entry name" value="PROTEIN YEEZ"/>
    <property type="match status" value="1"/>
</dbReference>
<name>A0A8J2YRF2_9PROT</name>
<feature type="domain" description="NAD-dependent epimerase/dehydratase" evidence="1">
    <location>
        <begin position="3"/>
        <end position="75"/>
    </location>
</feature>
<accession>A0A8J2YRF2</accession>
<proteinExistence type="predicted"/>